<feature type="transmembrane region" description="Helical" evidence="3">
    <location>
        <begin position="7"/>
        <end position="27"/>
    </location>
</feature>
<keyword evidence="3" id="KW-0812">Transmembrane</keyword>
<keyword evidence="3" id="KW-0472">Membrane</keyword>
<feature type="compositionally biased region" description="Basic and acidic residues" evidence="2">
    <location>
        <begin position="64"/>
        <end position="73"/>
    </location>
</feature>
<dbReference type="Proteomes" id="UP001299608">
    <property type="component" value="Unassembled WGS sequence"/>
</dbReference>
<protein>
    <submittedName>
        <fullName evidence="5">CapA family protein</fullName>
    </submittedName>
</protein>
<evidence type="ECO:0000256" key="1">
    <source>
        <dbReference type="ARBA" id="ARBA00005662"/>
    </source>
</evidence>
<gene>
    <name evidence="5" type="ORF">L0N08_01715</name>
</gene>
<evidence type="ECO:0000256" key="3">
    <source>
        <dbReference type="SAM" id="Phobius"/>
    </source>
</evidence>
<dbReference type="AlphaFoldDB" id="A0AAW5BK05"/>
<evidence type="ECO:0000256" key="2">
    <source>
        <dbReference type="SAM" id="MobiDB-lite"/>
    </source>
</evidence>
<organism evidence="5 6">
    <name type="scientific">Enterocloster aldenensis</name>
    <dbReference type="NCBI Taxonomy" id="358742"/>
    <lineage>
        <taxon>Bacteria</taxon>
        <taxon>Bacillati</taxon>
        <taxon>Bacillota</taxon>
        <taxon>Clostridia</taxon>
        <taxon>Lachnospirales</taxon>
        <taxon>Lachnospiraceae</taxon>
        <taxon>Enterocloster</taxon>
    </lineage>
</organism>
<sequence>MDKRNIMLTAVIILGIMLAGITGYLVWSTVHDRYVKAEDIGAFKDSAPDMGVPGGSGHGGLAEGRPEDGDSLHGNRGGNEPWDSSGPWDPASDGQPADAGDGQGPGTAGDSLENGLGTAGSGQDMGDKGAGADGTDDSTIHFVFAGDILLSDHVLGAYNKAGDISGVVDGTFRSVIDSSDVFMANEEFPFSSRGTAAADKQFTFRLPPEKVSIFQELGIDIVTLANNHALDFGTDALLDTCHTLDQAGIYRVGAGANLDEAKKPVIMEIKGKKIGFLGASRVIPVGSWNATANGPGMLTTYDPALLLEEIRKAKEKCDFVIVYVHWGIERDERPQDYQRTMGKQYIDAGADMVIGSHPHVLQGMEYYKGKPIIYSLGNFIFGSSIPRTALLKADWDGVTLSLELVPGTSSGGYTRAMTDDAEKQGFYQYMTSISYDVAVDEETGTLSGE</sequence>
<keyword evidence="3" id="KW-1133">Transmembrane helix</keyword>
<dbReference type="InterPro" id="IPR019079">
    <property type="entry name" value="Capsule_synth_CapA"/>
</dbReference>
<dbReference type="PANTHER" id="PTHR33393">
    <property type="entry name" value="POLYGLUTAMINE SYNTHESIS ACCESSORY PROTEIN RV0574C-RELATED"/>
    <property type="match status" value="1"/>
</dbReference>
<dbReference type="InterPro" id="IPR052169">
    <property type="entry name" value="CW_Biosynth-Accessory"/>
</dbReference>
<comment type="similarity">
    <text evidence="1">Belongs to the CapA family.</text>
</comment>
<dbReference type="SMART" id="SM00854">
    <property type="entry name" value="PGA_cap"/>
    <property type="match status" value="1"/>
</dbReference>
<dbReference type="PANTHER" id="PTHR33393:SF13">
    <property type="entry name" value="PGA BIOSYNTHESIS PROTEIN CAPA"/>
    <property type="match status" value="1"/>
</dbReference>
<dbReference type="CDD" id="cd07381">
    <property type="entry name" value="MPP_CapA"/>
    <property type="match status" value="1"/>
</dbReference>
<dbReference type="SUPFAM" id="SSF56300">
    <property type="entry name" value="Metallo-dependent phosphatases"/>
    <property type="match status" value="1"/>
</dbReference>
<evidence type="ECO:0000313" key="5">
    <source>
        <dbReference type="EMBL" id="MCG4744127.1"/>
    </source>
</evidence>
<name>A0AAW5BK05_9FIRM</name>
<feature type="domain" description="Capsule synthesis protein CapA" evidence="4">
    <location>
        <begin position="141"/>
        <end position="383"/>
    </location>
</feature>
<dbReference type="EMBL" id="JAKNGE010000002">
    <property type="protein sequence ID" value="MCG4744127.1"/>
    <property type="molecule type" value="Genomic_DNA"/>
</dbReference>
<feature type="compositionally biased region" description="Low complexity" evidence="2">
    <location>
        <begin position="89"/>
        <end position="100"/>
    </location>
</feature>
<comment type="caution">
    <text evidence="5">The sequence shown here is derived from an EMBL/GenBank/DDBJ whole genome shotgun (WGS) entry which is preliminary data.</text>
</comment>
<feature type="region of interest" description="Disordered" evidence="2">
    <location>
        <begin position="44"/>
        <end position="133"/>
    </location>
</feature>
<reference evidence="5" key="1">
    <citation type="submission" date="2022-01" db="EMBL/GenBank/DDBJ databases">
        <title>Collection of gut derived symbiotic bacterial strains cultured from healthy donors.</title>
        <authorList>
            <person name="Lin H."/>
            <person name="Kohout C."/>
            <person name="Waligurski E."/>
            <person name="Pamer E.G."/>
        </authorList>
    </citation>
    <scope>NUCLEOTIDE SEQUENCE</scope>
    <source>
        <strain evidence="5">DFI.6.55</strain>
    </source>
</reference>
<dbReference type="Pfam" id="PF09587">
    <property type="entry name" value="PGA_cap"/>
    <property type="match status" value="1"/>
</dbReference>
<proteinExistence type="inferred from homology"/>
<dbReference type="RefSeq" id="WP_238053373.1">
    <property type="nucleotide sequence ID" value="NZ_JAKNGE010000002.1"/>
</dbReference>
<dbReference type="InterPro" id="IPR029052">
    <property type="entry name" value="Metallo-depent_PP-like"/>
</dbReference>
<evidence type="ECO:0000313" key="6">
    <source>
        <dbReference type="Proteomes" id="UP001299608"/>
    </source>
</evidence>
<feature type="compositionally biased region" description="Gly residues" evidence="2">
    <location>
        <begin position="52"/>
        <end position="62"/>
    </location>
</feature>
<accession>A0AAW5BK05</accession>
<dbReference type="Gene3D" id="3.60.21.10">
    <property type="match status" value="1"/>
</dbReference>
<evidence type="ECO:0000259" key="4">
    <source>
        <dbReference type="SMART" id="SM00854"/>
    </source>
</evidence>